<proteinExistence type="predicted"/>
<dbReference type="Proteomes" id="UP000294933">
    <property type="component" value="Unassembled WGS sequence"/>
</dbReference>
<dbReference type="STRING" id="50990.A0A4Y7QGE8"/>
<feature type="compositionally biased region" description="Polar residues" evidence="1">
    <location>
        <begin position="198"/>
        <end position="212"/>
    </location>
</feature>
<dbReference type="OrthoDB" id="3357948at2759"/>
<feature type="compositionally biased region" description="Basic and acidic residues" evidence="1">
    <location>
        <begin position="779"/>
        <end position="806"/>
    </location>
</feature>
<evidence type="ECO:0000256" key="1">
    <source>
        <dbReference type="SAM" id="MobiDB-lite"/>
    </source>
</evidence>
<feature type="region of interest" description="Disordered" evidence="1">
    <location>
        <begin position="914"/>
        <end position="938"/>
    </location>
</feature>
<sequence length="1306" mass="141450">MPSFKRDRRFVAEAASDLTNSRKLSLTHSEKSSPSSHRRRSSNPQIFPPSSSATLPAVKRSPLAPLDPQTDQQSIRDIVMMTRSDEQLVPRKPSITLINATRPTPYPQRTSSRRPLPPSQARRISLPSLSLDSTSSPATPTYLDHSPIYDDNLYEGLSTFTFGDAKSNPTASTRRPDEMLEGIPPSQRLGSMDLTPRPSVSYQVQENGWSSPSEDEDEEKRRSTRGKMRAIDDGTRRPSLPFNVPNQIAELTPSDLSTSPVTDSNDPSSTASGNGTSKGKGKPRPILSNMPSSSSHTDELSFDLDTDVDLMAVDAEPLISDQASVRTFGGGGQPETRSLYGGLSDSEDLEQLENDEEDQRQSRNWETATERRGSLPVDIPQPKSRLSESSSSLVQQVYPARLTQAGGDIQTIAQLRRPSRSVDDDLSALSLYTQKAQRASVHSLGTGIGGVPGSGAASEPNIRGLALAVAQEQVVAAQAAAIAAAREEANAMGEVQGDQLDGSWDIQQAQNESPYQGLDLDYILSGSGPSPMSSTRPGGVPFPFDGRKGSTGADGMLGLPGGREREGSWGMAGIFGGLAAGRRTSTGTVGTVGDDTFLKFVKKGDTRYSERHREWSFARERAEGERSGLGESERGGMEVWRCVWVGRYKVERALSRNTDPSKPPQVRLNVRHIADPYSKGNTRGGPVTFVHKHSRAQAFSIFRGHALPTRHLKTNTSILLAPKKVQEQYTSTRTTSKLSTHGLLEERHQNSATPADRERSRARATPDGRDGSSSTGSRTQERERAPEREATDPGKGKGRERPREEGSDAPSTADPSASPSTSTTSMNTMSRGASSGSGSQASTIGSVVPGSNASATSFASSQEATTSSVASHSRASSRPSIDLPPRRPDTAMTSTSNSSTITLSTLDYSILSHARAHPHSHSHSISSMHHGHRNYPQRQVGRLTPATRTTGSITSLEEQPVPRTSHAEAFATLDPTSIEYLRTHNAPFDAAYHSSEQESPPSRFKGLRKLFAGQPVKGAKHGGVPGGPSSAVLEGRYTPPWLTMAARSKQEEQERAIKDFHDSFTSVGLLPPSKAKKNPKKPSKRRVSENVLDQVPHDALYMLLPMWPGETDAASTNSFEDPMKYEIQLEDRQYLLVYYVPFVSKNSRDDEKEEKKEKKRARQSQTGSSSSHHSHHSDSGTPKEHKNNVALKSFNILARLVSHRDVNGSGIRVPSSGLSVTGAMSEAMAGIPRIRFQVDDLSPIIGFCDKRERGVEFLPEATEKLGLCVPRGLVDPDVDVPLTPIGRAAVEMAWLGALAVMGFGNP</sequence>
<feature type="compositionally biased region" description="Basic residues" evidence="1">
    <location>
        <begin position="1074"/>
        <end position="1085"/>
    </location>
</feature>
<evidence type="ECO:0000313" key="3">
    <source>
        <dbReference type="Proteomes" id="UP000294933"/>
    </source>
</evidence>
<feature type="region of interest" description="Disordered" evidence="1">
    <location>
        <begin position="160"/>
        <end position="300"/>
    </location>
</feature>
<gene>
    <name evidence="2" type="ORF">BD410DRAFT_570879</name>
</gene>
<feature type="compositionally biased region" description="Polar residues" evidence="1">
    <location>
        <begin position="43"/>
        <end position="54"/>
    </location>
</feature>
<feature type="compositionally biased region" description="Basic and acidic residues" evidence="1">
    <location>
        <begin position="359"/>
        <end position="373"/>
    </location>
</feature>
<protein>
    <submittedName>
        <fullName evidence="2">Uncharacterized protein</fullName>
    </submittedName>
</protein>
<feature type="region of interest" description="Disordered" evidence="1">
    <location>
        <begin position="15"/>
        <end position="146"/>
    </location>
</feature>
<feature type="compositionally biased region" description="Basic and acidic residues" evidence="1">
    <location>
        <begin position="743"/>
        <end position="770"/>
    </location>
</feature>
<feature type="compositionally biased region" description="Low complexity" evidence="1">
    <location>
        <begin position="867"/>
        <end position="880"/>
    </location>
</feature>
<dbReference type="VEuPathDB" id="FungiDB:BD410DRAFT_570879"/>
<feature type="compositionally biased region" description="Polar residues" evidence="1">
    <location>
        <begin position="254"/>
        <end position="277"/>
    </location>
</feature>
<feature type="compositionally biased region" description="Polar residues" evidence="1">
    <location>
        <begin position="96"/>
        <end position="110"/>
    </location>
</feature>
<accession>A0A4Y7QGE8</accession>
<feature type="compositionally biased region" description="Polar residues" evidence="1">
    <location>
        <begin position="727"/>
        <end position="739"/>
    </location>
</feature>
<feature type="region of interest" description="Disordered" evidence="1">
    <location>
        <begin position="1064"/>
        <end position="1092"/>
    </location>
</feature>
<feature type="region of interest" description="Disordered" evidence="1">
    <location>
        <begin position="1147"/>
        <end position="1186"/>
    </location>
</feature>
<organism evidence="2 3">
    <name type="scientific">Rickenella mellea</name>
    <dbReference type="NCBI Taxonomy" id="50990"/>
    <lineage>
        <taxon>Eukaryota</taxon>
        <taxon>Fungi</taxon>
        <taxon>Dikarya</taxon>
        <taxon>Basidiomycota</taxon>
        <taxon>Agaricomycotina</taxon>
        <taxon>Agaricomycetes</taxon>
        <taxon>Hymenochaetales</taxon>
        <taxon>Rickenellaceae</taxon>
        <taxon>Rickenella</taxon>
    </lineage>
</organism>
<feature type="compositionally biased region" description="Polar residues" evidence="1">
    <location>
        <begin position="849"/>
        <end position="866"/>
    </location>
</feature>
<feature type="compositionally biased region" description="Basic and acidic residues" evidence="1">
    <location>
        <begin position="1147"/>
        <end position="1156"/>
    </location>
</feature>
<dbReference type="EMBL" id="ML170162">
    <property type="protein sequence ID" value="TDL26182.1"/>
    <property type="molecule type" value="Genomic_DNA"/>
</dbReference>
<evidence type="ECO:0000313" key="2">
    <source>
        <dbReference type="EMBL" id="TDL26182.1"/>
    </source>
</evidence>
<reference evidence="2 3" key="1">
    <citation type="submission" date="2018-06" db="EMBL/GenBank/DDBJ databases">
        <title>A transcriptomic atlas of mushroom development highlights an independent origin of complex multicellularity.</title>
        <authorList>
            <consortium name="DOE Joint Genome Institute"/>
            <person name="Krizsan K."/>
            <person name="Almasi E."/>
            <person name="Merenyi Z."/>
            <person name="Sahu N."/>
            <person name="Viragh M."/>
            <person name="Koszo T."/>
            <person name="Mondo S."/>
            <person name="Kiss B."/>
            <person name="Balint B."/>
            <person name="Kues U."/>
            <person name="Barry K."/>
            <person name="Hegedus J.C."/>
            <person name="Henrissat B."/>
            <person name="Johnson J."/>
            <person name="Lipzen A."/>
            <person name="Ohm R."/>
            <person name="Nagy I."/>
            <person name="Pangilinan J."/>
            <person name="Yan J."/>
            <person name="Xiong Y."/>
            <person name="Grigoriev I.V."/>
            <person name="Hibbett D.S."/>
            <person name="Nagy L.G."/>
        </authorList>
    </citation>
    <scope>NUCLEOTIDE SEQUENCE [LARGE SCALE GENOMIC DNA]</scope>
    <source>
        <strain evidence="2 3">SZMC22713</strain>
    </source>
</reference>
<feature type="compositionally biased region" description="Acidic residues" evidence="1">
    <location>
        <begin position="345"/>
        <end position="358"/>
    </location>
</feature>
<feature type="compositionally biased region" description="Polar residues" evidence="1">
    <location>
        <begin position="17"/>
        <end position="27"/>
    </location>
</feature>
<feature type="region of interest" description="Disordered" evidence="1">
    <location>
        <begin position="324"/>
        <end position="392"/>
    </location>
</feature>
<feature type="compositionally biased region" description="Basic and acidic residues" evidence="1">
    <location>
        <begin position="1176"/>
        <end position="1186"/>
    </location>
</feature>
<feature type="compositionally biased region" description="Low complexity" evidence="1">
    <location>
        <begin position="808"/>
        <end position="846"/>
    </location>
</feature>
<keyword evidence="3" id="KW-1185">Reference proteome</keyword>
<feature type="compositionally biased region" description="Low complexity" evidence="1">
    <location>
        <begin position="125"/>
        <end position="141"/>
    </location>
</feature>
<feature type="region of interest" description="Disordered" evidence="1">
    <location>
        <begin position="726"/>
        <end position="898"/>
    </location>
</feature>
<name>A0A4Y7QGE8_9AGAM</name>